<accession>A0A9P0M1C9</accession>
<dbReference type="Proteomes" id="UP001152888">
    <property type="component" value="Unassembled WGS sequence"/>
</dbReference>
<sequence>MHISKSDDEFLGHYKEVKCLENGRYEIKKVGTTIITKAAKEQLRSLPVKWSSKVDIGDILGFLEAEEEARQ</sequence>
<comment type="caution">
    <text evidence="1">The sequence shown here is derived from an EMBL/GenBank/DDBJ whole genome shotgun (WGS) entry which is preliminary data.</text>
</comment>
<proteinExistence type="predicted"/>
<gene>
    <name evidence="1" type="ORF">ACAOBT_LOCUS31208</name>
</gene>
<dbReference type="OrthoDB" id="152385at2759"/>
<keyword evidence="2" id="KW-1185">Reference proteome</keyword>
<organism evidence="1 2">
    <name type="scientific">Acanthoscelides obtectus</name>
    <name type="common">Bean weevil</name>
    <name type="synonym">Bruchus obtectus</name>
    <dbReference type="NCBI Taxonomy" id="200917"/>
    <lineage>
        <taxon>Eukaryota</taxon>
        <taxon>Metazoa</taxon>
        <taxon>Ecdysozoa</taxon>
        <taxon>Arthropoda</taxon>
        <taxon>Hexapoda</taxon>
        <taxon>Insecta</taxon>
        <taxon>Pterygota</taxon>
        <taxon>Neoptera</taxon>
        <taxon>Endopterygota</taxon>
        <taxon>Coleoptera</taxon>
        <taxon>Polyphaga</taxon>
        <taxon>Cucujiformia</taxon>
        <taxon>Chrysomeloidea</taxon>
        <taxon>Chrysomelidae</taxon>
        <taxon>Bruchinae</taxon>
        <taxon>Bruchini</taxon>
        <taxon>Acanthoscelides</taxon>
    </lineage>
</organism>
<evidence type="ECO:0000313" key="1">
    <source>
        <dbReference type="EMBL" id="CAH2009908.1"/>
    </source>
</evidence>
<protein>
    <submittedName>
        <fullName evidence="1">Uncharacterized protein</fullName>
    </submittedName>
</protein>
<evidence type="ECO:0000313" key="2">
    <source>
        <dbReference type="Proteomes" id="UP001152888"/>
    </source>
</evidence>
<name>A0A9P0M1C9_ACAOB</name>
<dbReference type="AlphaFoldDB" id="A0A9P0M1C9"/>
<reference evidence="1" key="1">
    <citation type="submission" date="2022-03" db="EMBL/GenBank/DDBJ databases">
        <authorList>
            <person name="Sayadi A."/>
        </authorList>
    </citation>
    <scope>NUCLEOTIDE SEQUENCE</scope>
</reference>
<dbReference type="EMBL" id="CAKOFQ010007932">
    <property type="protein sequence ID" value="CAH2009908.1"/>
    <property type="molecule type" value="Genomic_DNA"/>
</dbReference>